<dbReference type="EMBL" id="CP118101">
    <property type="protein sequence ID" value="WDH81795.1"/>
    <property type="molecule type" value="Genomic_DNA"/>
</dbReference>
<dbReference type="Gene3D" id="3.10.350.10">
    <property type="entry name" value="LysM domain"/>
    <property type="match status" value="2"/>
</dbReference>
<sequence>MKIHIVKEGDTLYKLSQKYNVSLETMISANPQIANPNELTIGMKVKIPSAPVTPPPGNTIIHSHTVVQGDSLWKLSKAWGVPLQDLIAANPQLKNPNVLLVGETVNIPAGTSANKEMGTGTQTNPSHTGTSPKTTVGSEQYTGSKEGIVPLDALPNYPQLPELPTMPEAPVAPKAELTKPKSTAPKAELTKPKPEQPKAEVTKPAPTPPKAEETKPKPVPPKAEITKPIAPAPKPEMTKPMPPKKEFKPVPPPPKPLPKPVKQPEMVKPMPLPAPVKKPDYGYCDPCYPSHGMMMPFYEDKHYGKGHAGHWPGFHQPYGQHPVAPMGYHGSHEGAVPYGEQSPMVQGAYDQTDGTYTTYENGGYIVDYMLVHGEPYGDCGCGQPVALPYSYDQAESDWKAATAQNQQPAMHPQAYGHQPQYTNYYRPNEYGPQVPYVDYYNNPYNNAGAQAAVQNFVDGENDTSQQQAGINLDSLSELPKIENVGSSPKAKTASGKSKGKKAMVSSSARKRTSSNRNQSSKGAGLKKARRNPWLKR</sequence>
<dbReference type="PROSITE" id="PS51782">
    <property type="entry name" value="LYSM"/>
    <property type="match status" value="2"/>
</dbReference>
<dbReference type="InterPro" id="IPR036779">
    <property type="entry name" value="LysM_dom_sf"/>
</dbReference>
<dbReference type="PANTHER" id="PTHR33734">
    <property type="entry name" value="LYSM DOMAIN-CONTAINING GPI-ANCHORED PROTEIN 2"/>
    <property type="match status" value="1"/>
</dbReference>
<gene>
    <name evidence="3" type="ORF">PUW23_20180</name>
</gene>
<dbReference type="InterPro" id="IPR018392">
    <property type="entry name" value="LysM"/>
</dbReference>
<protein>
    <submittedName>
        <fullName evidence="3">LysM peptidoglycan-binding domain-containing protein</fullName>
    </submittedName>
</protein>
<feature type="compositionally biased region" description="Basic residues" evidence="1">
    <location>
        <begin position="524"/>
        <end position="536"/>
    </location>
</feature>
<feature type="region of interest" description="Disordered" evidence="1">
    <location>
        <begin position="472"/>
        <end position="536"/>
    </location>
</feature>
<dbReference type="GO" id="GO:0008932">
    <property type="term" value="F:lytic endotransglycosylase activity"/>
    <property type="evidence" value="ECO:0007669"/>
    <property type="project" value="TreeGrafter"/>
</dbReference>
<feature type="compositionally biased region" description="Polar residues" evidence="1">
    <location>
        <begin position="110"/>
        <end position="143"/>
    </location>
</feature>
<dbReference type="Pfam" id="PF01476">
    <property type="entry name" value="LysM"/>
    <property type="match status" value="2"/>
</dbReference>
<dbReference type="RefSeq" id="WP_274359006.1">
    <property type="nucleotide sequence ID" value="NZ_CP118101.1"/>
</dbReference>
<feature type="compositionally biased region" description="Low complexity" evidence="1">
    <location>
        <begin position="485"/>
        <end position="507"/>
    </location>
</feature>
<proteinExistence type="predicted"/>
<evidence type="ECO:0000313" key="3">
    <source>
        <dbReference type="EMBL" id="WDH81795.1"/>
    </source>
</evidence>
<feature type="compositionally biased region" description="Pro residues" evidence="1">
    <location>
        <begin position="249"/>
        <end position="261"/>
    </location>
</feature>
<dbReference type="SUPFAM" id="SSF54106">
    <property type="entry name" value="LysM domain"/>
    <property type="match status" value="2"/>
</dbReference>
<accession>A0AAX3MZF0</accession>
<feature type="domain" description="LysM" evidence="2">
    <location>
        <begin position="2"/>
        <end position="47"/>
    </location>
</feature>
<evidence type="ECO:0000256" key="1">
    <source>
        <dbReference type="SAM" id="MobiDB-lite"/>
    </source>
</evidence>
<feature type="domain" description="LysM" evidence="2">
    <location>
        <begin position="62"/>
        <end position="107"/>
    </location>
</feature>
<dbReference type="SMART" id="SM00257">
    <property type="entry name" value="LysM"/>
    <property type="match status" value="2"/>
</dbReference>
<evidence type="ECO:0000313" key="4">
    <source>
        <dbReference type="Proteomes" id="UP001220962"/>
    </source>
</evidence>
<feature type="region of interest" description="Disordered" evidence="1">
    <location>
        <begin position="110"/>
        <end position="266"/>
    </location>
</feature>
<feature type="compositionally biased region" description="Basic and acidic residues" evidence="1">
    <location>
        <begin position="188"/>
        <end position="201"/>
    </location>
</feature>
<reference evidence="3" key="1">
    <citation type="submission" date="2023-02" db="EMBL/GenBank/DDBJ databases">
        <title>Pathogen: clinical or host-associated sample.</title>
        <authorList>
            <person name="Hergert J."/>
            <person name="Casey R."/>
            <person name="Wagner J."/>
            <person name="Young E.L."/>
            <person name="Oakeson K.F."/>
        </authorList>
    </citation>
    <scope>NUCLEOTIDE SEQUENCE</scope>
    <source>
        <strain evidence="3">2022CK-00830</strain>
    </source>
</reference>
<dbReference type="PRINTS" id="PR01217">
    <property type="entry name" value="PRICHEXTENSN"/>
</dbReference>
<evidence type="ECO:0000259" key="2">
    <source>
        <dbReference type="PROSITE" id="PS51782"/>
    </source>
</evidence>
<dbReference type="PANTHER" id="PTHR33734:SF34">
    <property type="entry name" value="SPOIVD-ASSOCIATED FACTOR A"/>
    <property type="match status" value="1"/>
</dbReference>
<dbReference type="CDD" id="cd00118">
    <property type="entry name" value="LysM"/>
    <property type="match status" value="2"/>
</dbReference>
<name>A0AAX3MZF0_9BACL</name>
<organism evidence="3 4">
    <name type="scientific">Paenibacillus urinalis</name>
    <dbReference type="NCBI Taxonomy" id="521520"/>
    <lineage>
        <taxon>Bacteria</taxon>
        <taxon>Bacillati</taxon>
        <taxon>Bacillota</taxon>
        <taxon>Bacilli</taxon>
        <taxon>Bacillales</taxon>
        <taxon>Paenibacillaceae</taxon>
        <taxon>Paenibacillus</taxon>
    </lineage>
</organism>
<dbReference type="Proteomes" id="UP001220962">
    <property type="component" value="Chromosome"/>
</dbReference>
<dbReference type="AlphaFoldDB" id="A0AAX3MZF0"/>